<dbReference type="Gene3D" id="4.10.240.10">
    <property type="entry name" value="Zn(2)-C6 fungal-type DNA-binding domain"/>
    <property type="match status" value="1"/>
</dbReference>
<dbReference type="InterPro" id="IPR036864">
    <property type="entry name" value="Zn2-C6_fun-type_DNA-bd_sf"/>
</dbReference>
<dbReference type="eggNOG" id="ENOG502QQBG">
    <property type="taxonomic scope" value="Eukaryota"/>
</dbReference>
<keyword evidence="3" id="KW-0804">Transcription</keyword>
<evidence type="ECO:0000256" key="4">
    <source>
        <dbReference type="ARBA" id="ARBA00023242"/>
    </source>
</evidence>
<dbReference type="PROSITE" id="PS50048">
    <property type="entry name" value="ZN2_CY6_FUNGAL_2"/>
    <property type="match status" value="1"/>
</dbReference>
<organism evidence="7 8">
    <name type="scientific">Wickerhamomyces ciferrii (strain ATCC 14091 / BCRC 22168 / CBS 111 / JCM 3599 / NBRC 0793 / NRRL Y-1031 F-60-10)</name>
    <name type="common">Yeast</name>
    <name type="synonym">Pichia ciferrii</name>
    <dbReference type="NCBI Taxonomy" id="1206466"/>
    <lineage>
        <taxon>Eukaryota</taxon>
        <taxon>Fungi</taxon>
        <taxon>Dikarya</taxon>
        <taxon>Ascomycota</taxon>
        <taxon>Saccharomycotina</taxon>
        <taxon>Saccharomycetes</taxon>
        <taxon>Phaffomycetales</taxon>
        <taxon>Wickerhamomycetaceae</taxon>
        <taxon>Wickerhamomyces</taxon>
    </lineage>
</organism>
<dbReference type="PROSITE" id="PS00463">
    <property type="entry name" value="ZN2_CY6_FUNGAL_1"/>
    <property type="match status" value="1"/>
</dbReference>
<dbReference type="FunCoup" id="K0KKF6">
    <property type="interactions" value="319"/>
</dbReference>
<evidence type="ECO:0000256" key="2">
    <source>
        <dbReference type="ARBA" id="ARBA00023125"/>
    </source>
</evidence>
<keyword evidence="8" id="KW-1185">Reference proteome</keyword>
<name>K0KKF6_WICCF</name>
<evidence type="ECO:0000256" key="5">
    <source>
        <dbReference type="SAM" id="MobiDB-lite"/>
    </source>
</evidence>
<dbReference type="GO" id="GO:0008270">
    <property type="term" value="F:zinc ion binding"/>
    <property type="evidence" value="ECO:0007669"/>
    <property type="project" value="InterPro"/>
</dbReference>
<keyword evidence="1" id="KW-0805">Transcription regulation</keyword>
<dbReference type="EMBL" id="CAIF01000030">
    <property type="protein sequence ID" value="CCH41954.1"/>
    <property type="molecule type" value="Genomic_DNA"/>
</dbReference>
<feature type="compositionally biased region" description="Polar residues" evidence="5">
    <location>
        <begin position="163"/>
        <end position="198"/>
    </location>
</feature>
<evidence type="ECO:0000313" key="7">
    <source>
        <dbReference type="EMBL" id="CCH41954.1"/>
    </source>
</evidence>
<gene>
    <name evidence="7" type="ORF">BN7_1493</name>
</gene>
<dbReference type="PANTHER" id="PTHR31069:SF32">
    <property type="entry name" value="ARGININE METABOLISM REGULATION PROTEIN II"/>
    <property type="match status" value="1"/>
</dbReference>
<evidence type="ECO:0000256" key="3">
    <source>
        <dbReference type="ARBA" id="ARBA00023163"/>
    </source>
</evidence>
<protein>
    <submittedName>
        <fullName evidence="7">Arginine metabolism regulation protein II</fullName>
    </submittedName>
</protein>
<feature type="region of interest" description="Disordered" evidence="5">
    <location>
        <begin position="157"/>
        <end position="198"/>
    </location>
</feature>
<dbReference type="PANTHER" id="PTHR31069">
    <property type="entry name" value="OLEATE-ACTIVATED TRANSCRIPTION FACTOR 1-RELATED"/>
    <property type="match status" value="1"/>
</dbReference>
<accession>K0KKF6</accession>
<dbReference type="AlphaFoldDB" id="K0KKF6"/>
<proteinExistence type="predicted"/>
<reference evidence="7 8" key="1">
    <citation type="journal article" date="2012" name="Eukaryot. Cell">
        <title>Draft genome sequence of Wickerhamomyces ciferrii NRRL Y-1031 F-60-10.</title>
        <authorList>
            <person name="Schneider J."/>
            <person name="Andrea H."/>
            <person name="Blom J."/>
            <person name="Jaenicke S."/>
            <person name="Ruckert C."/>
            <person name="Schorsch C."/>
            <person name="Szczepanowski R."/>
            <person name="Farwick M."/>
            <person name="Goesmann A."/>
            <person name="Puhler A."/>
            <person name="Schaffer S."/>
            <person name="Tauch A."/>
            <person name="Kohler T."/>
            <person name="Brinkrolf K."/>
        </authorList>
    </citation>
    <scope>NUCLEOTIDE SEQUENCE [LARGE SCALE GENOMIC DNA]</scope>
    <source>
        <strain evidence="8">ATCC 14091 / BCRC 22168 / CBS 111 / JCM 3599 / NBRC 0793 / NRRL Y-1031 F-60-10</strain>
    </source>
</reference>
<dbReference type="SUPFAM" id="SSF57701">
    <property type="entry name" value="Zn2/Cys6 DNA-binding domain"/>
    <property type="match status" value="1"/>
</dbReference>
<evidence type="ECO:0000259" key="6">
    <source>
        <dbReference type="PROSITE" id="PS50048"/>
    </source>
</evidence>
<dbReference type="Proteomes" id="UP000009328">
    <property type="component" value="Unassembled WGS sequence"/>
</dbReference>
<dbReference type="GO" id="GO:0003677">
    <property type="term" value="F:DNA binding"/>
    <property type="evidence" value="ECO:0007669"/>
    <property type="project" value="UniProtKB-KW"/>
</dbReference>
<evidence type="ECO:0000313" key="8">
    <source>
        <dbReference type="Proteomes" id="UP000009328"/>
    </source>
</evidence>
<dbReference type="InterPro" id="IPR021858">
    <property type="entry name" value="Fun_TF"/>
</dbReference>
<keyword evidence="2" id="KW-0238">DNA-binding</keyword>
<dbReference type="InterPro" id="IPR050675">
    <property type="entry name" value="OAF3"/>
</dbReference>
<dbReference type="InterPro" id="IPR001138">
    <property type="entry name" value="Zn2Cys6_DnaBD"/>
</dbReference>
<evidence type="ECO:0000256" key="1">
    <source>
        <dbReference type="ARBA" id="ARBA00023015"/>
    </source>
</evidence>
<dbReference type="HOGENOM" id="CLU_009030_1_0_1"/>
<feature type="domain" description="Zn(2)-C6 fungal-type" evidence="6">
    <location>
        <begin position="21"/>
        <end position="49"/>
    </location>
</feature>
<dbReference type="STRING" id="1206466.K0KKF6"/>
<dbReference type="Pfam" id="PF11951">
    <property type="entry name" value="Fungal_trans_2"/>
    <property type="match status" value="1"/>
</dbReference>
<dbReference type="InParanoid" id="K0KKF6"/>
<dbReference type="GO" id="GO:0000981">
    <property type="term" value="F:DNA-binding transcription factor activity, RNA polymerase II-specific"/>
    <property type="evidence" value="ECO:0007669"/>
    <property type="project" value="InterPro"/>
</dbReference>
<dbReference type="CDD" id="cd00067">
    <property type="entry name" value="GAL4"/>
    <property type="match status" value="1"/>
</dbReference>
<sequence>MTKALKNAKPVKKKKTKTFTGCATCRSRKIKCDLGKPFCKRCEKSGLICAGYQINLCWSRPIKFDKYGYQLPASSKDDNDDDEGNNNEKSFQRRNIDFVKYDREYETYEEMDRDLGLLHSPEYSLIEYNQTWMQGPFGVFEGLRNIPSHLMRKRRKLNKTKYRNNADSPSSINQDNRTESPILNHNKTSNNNDSSNIRQKNGEVNVQLGNIFEEQNKLNNLNNEWLSNELRYDAMLSATAATFNDNYNNFDFMTPFATTNTDTPMALQNDAFNIPDLYPYDKEVFNVLRSSHPTHLNIENESISQGLNNHTQGTIQEEEVENEEDGDIIISTFESKMPEEIIKILTLPTKENIPSSIPISNTSLQISPLTRFLLQHYINEVADLMTVVAFPKNPWKTIYFPRALRAIGDLSGLGHTPNSRSSLLNALLAVSCFNLQSRYEKGSPETKFFLNLGIELRLQASAFLKKMLESDVPDLKTERYKDVVTAILSMNTIDIVWGTMSDCQYHISVCEEIISKRMIERPIVSHKAKLLHRIFSFLKNMQDSTNFENLNTISDQLREKVEKVFFNTSKNLENFIESPEANKNENGGIKTSNIIDKEEVSAILSERTTPSAYSPAFIDENNTSSSKVSKELLLTDALYGLPNSMILLFSDTVNLLKIRFYIEGKGETETKKEYIDELCLSFESKLLSWINEWKLKEETTGEFLSASHEGIYHHCMSFYNSLIIYYFTMVRDLSHVLLQKYSERCIEHLESLQKLMDQGKIKMIPLFWQGFIGGCSAISPELQNRFKEWAASLSKTGVGSYWGARQIMFEVWRRRDTKQENDSWFSVHKDWEMNIMLS</sequence>
<dbReference type="SMART" id="SM00066">
    <property type="entry name" value="GAL4"/>
    <property type="match status" value="1"/>
</dbReference>
<comment type="caution">
    <text evidence="7">The sequence shown here is derived from an EMBL/GenBank/DDBJ whole genome shotgun (WGS) entry which is preliminary data.</text>
</comment>
<dbReference type="Pfam" id="PF00172">
    <property type="entry name" value="Zn_clus"/>
    <property type="match status" value="1"/>
</dbReference>
<keyword evidence="4" id="KW-0539">Nucleus</keyword>